<organism evidence="2 3">
    <name type="scientific">Exophiala viscosa</name>
    <dbReference type="NCBI Taxonomy" id="2486360"/>
    <lineage>
        <taxon>Eukaryota</taxon>
        <taxon>Fungi</taxon>
        <taxon>Dikarya</taxon>
        <taxon>Ascomycota</taxon>
        <taxon>Pezizomycotina</taxon>
        <taxon>Eurotiomycetes</taxon>
        <taxon>Chaetothyriomycetidae</taxon>
        <taxon>Chaetothyriales</taxon>
        <taxon>Herpotrichiellaceae</taxon>
        <taxon>Exophiala</taxon>
    </lineage>
</organism>
<reference evidence="2" key="1">
    <citation type="journal article" date="2022" name="bioRxiv">
        <title>Deciphering the potential niche of two novel black yeast fungi from a biological soil crust based on their genomes, phenotypes, and melanin regulation.</title>
        <authorList>
            <consortium name="DOE Joint Genome Institute"/>
            <person name="Carr E.C."/>
            <person name="Barton Q."/>
            <person name="Grambo S."/>
            <person name="Sullivan M."/>
            <person name="Renfro C.M."/>
            <person name="Kuo A."/>
            <person name="Pangilinan J."/>
            <person name="Lipzen A."/>
            <person name="Keymanesh K."/>
            <person name="Savage E."/>
            <person name="Barry K."/>
            <person name="Grigoriev I.V."/>
            <person name="Riekhof W.R."/>
            <person name="Harris S.S."/>
        </authorList>
    </citation>
    <scope>NUCLEOTIDE SEQUENCE</scope>
    <source>
        <strain evidence="2">JF 03-4F</strain>
    </source>
</reference>
<dbReference type="AlphaFoldDB" id="A0AAN6E749"/>
<proteinExistence type="predicted"/>
<evidence type="ECO:0000256" key="1">
    <source>
        <dbReference type="SAM" id="SignalP"/>
    </source>
</evidence>
<feature type="signal peptide" evidence="1">
    <location>
        <begin position="1"/>
        <end position="21"/>
    </location>
</feature>
<feature type="chain" id="PRO_5042992728" description="Secreted protein" evidence="1">
    <location>
        <begin position="22"/>
        <end position="160"/>
    </location>
</feature>
<keyword evidence="3" id="KW-1185">Reference proteome</keyword>
<dbReference type="Proteomes" id="UP001203852">
    <property type="component" value="Unassembled WGS sequence"/>
</dbReference>
<evidence type="ECO:0000313" key="2">
    <source>
        <dbReference type="EMBL" id="KAI1618702.1"/>
    </source>
</evidence>
<dbReference type="EMBL" id="MU404350">
    <property type="protein sequence ID" value="KAI1618702.1"/>
    <property type="molecule type" value="Genomic_DNA"/>
</dbReference>
<protein>
    <recommendedName>
        <fullName evidence="4">Secreted protein</fullName>
    </recommendedName>
</protein>
<accession>A0AAN6E749</accession>
<comment type="caution">
    <text evidence="2">The sequence shown here is derived from an EMBL/GenBank/DDBJ whole genome shotgun (WGS) entry which is preliminary data.</text>
</comment>
<sequence>MLFSFSAALASWISRVALIRACSSYIQLNRKARRWEFVDKVGSGANSAIVRCAKRRTGSAALISDAVQPSRSITLRRVVSKSRLIFSAQAEQSHWACFASARNSQLWNGISGSMVGEVVWEALSWMADPSYTSMLRVRVAADCYRECRVRMILTCNQCYV</sequence>
<keyword evidence="1" id="KW-0732">Signal</keyword>
<evidence type="ECO:0008006" key="4">
    <source>
        <dbReference type="Google" id="ProtNLM"/>
    </source>
</evidence>
<gene>
    <name evidence="2" type="ORF">EDD36DRAFT_427056</name>
</gene>
<name>A0AAN6E749_9EURO</name>
<evidence type="ECO:0000313" key="3">
    <source>
        <dbReference type="Proteomes" id="UP001203852"/>
    </source>
</evidence>